<organism evidence="2 3">
    <name type="scientific">Caulifigura coniformis</name>
    <dbReference type="NCBI Taxonomy" id="2527983"/>
    <lineage>
        <taxon>Bacteria</taxon>
        <taxon>Pseudomonadati</taxon>
        <taxon>Planctomycetota</taxon>
        <taxon>Planctomycetia</taxon>
        <taxon>Planctomycetales</taxon>
        <taxon>Planctomycetaceae</taxon>
        <taxon>Caulifigura</taxon>
    </lineage>
</organism>
<dbReference type="InParanoid" id="A0A517SM58"/>
<evidence type="ECO:0000313" key="3">
    <source>
        <dbReference type="Proteomes" id="UP000315700"/>
    </source>
</evidence>
<evidence type="ECO:0000313" key="2">
    <source>
        <dbReference type="EMBL" id="QDT57188.1"/>
    </source>
</evidence>
<dbReference type="AlphaFoldDB" id="A0A517SM58"/>
<sequence length="94" mass="10222">MRATGWAIDLWSGGGTPTTQVGRTGVSASVMTSSASPGPCSAARRPAPFQAGTSGDWRHQQECDDDTHRAMCLHITSPPRWSRPQRTVLRCERQ</sequence>
<reference evidence="2 3" key="1">
    <citation type="submission" date="2019-02" db="EMBL/GenBank/DDBJ databases">
        <title>Deep-cultivation of Planctomycetes and their phenomic and genomic characterization uncovers novel biology.</title>
        <authorList>
            <person name="Wiegand S."/>
            <person name="Jogler M."/>
            <person name="Boedeker C."/>
            <person name="Pinto D."/>
            <person name="Vollmers J."/>
            <person name="Rivas-Marin E."/>
            <person name="Kohn T."/>
            <person name="Peeters S.H."/>
            <person name="Heuer A."/>
            <person name="Rast P."/>
            <person name="Oberbeckmann S."/>
            <person name="Bunk B."/>
            <person name="Jeske O."/>
            <person name="Meyerdierks A."/>
            <person name="Storesund J.E."/>
            <person name="Kallscheuer N."/>
            <person name="Luecker S."/>
            <person name="Lage O.M."/>
            <person name="Pohl T."/>
            <person name="Merkel B.J."/>
            <person name="Hornburger P."/>
            <person name="Mueller R.-W."/>
            <person name="Bruemmer F."/>
            <person name="Labrenz M."/>
            <person name="Spormann A.M."/>
            <person name="Op den Camp H."/>
            <person name="Overmann J."/>
            <person name="Amann R."/>
            <person name="Jetten M.S.M."/>
            <person name="Mascher T."/>
            <person name="Medema M.H."/>
            <person name="Devos D.P."/>
            <person name="Kaster A.-K."/>
            <person name="Ovreas L."/>
            <person name="Rohde M."/>
            <person name="Galperin M.Y."/>
            <person name="Jogler C."/>
        </authorList>
    </citation>
    <scope>NUCLEOTIDE SEQUENCE [LARGE SCALE GENOMIC DNA]</scope>
    <source>
        <strain evidence="2 3">Pan44</strain>
    </source>
</reference>
<dbReference type="Proteomes" id="UP000315700">
    <property type="component" value="Chromosome"/>
</dbReference>
<evidence type="ECO:0000256" key="1">
    <source>
        <dbReference type="SAM" id="MobiDB-lite"/>
    </source>
</evidence>
<protein>
    <submittedName>
        <fullName evidence="2">Uncharacterized protein</fullName>
    </submittedName>
</protein>
<feature type="region of interest" description="Disordered" evidence="1">
    <location>
        <begin position="29"/>
        <end position="61"/>
    </location>
</feature>
<name>A0A517SM58_9PLAN</name>
<keyword evidence="3" id="KW-1185">Reference proteome</keyword>
<dbReference type="EMBL" id="CP036271">
    <property type="protein sequence ID" value="QDT57188.1"/>
    <property type="molecule type" value="Genomic_DNA"/>
</dbReference>
<accession>A0A517SM58</accession>
<proteinExistence type="predicted"/>
<dbReference type="KEGG" id="ccos:Pan44_52550"/>
<gene>
    <name evidence="2" type="ORF">Pan44_52550</name>
</gene>